<evidence type="ECO:0000256" key="2">
    <source>
        <dbReference type="SAM" id="SignalP"/>
    </source>
</evidence>
<name>A0A146KBW0_9EUKA</name>
<evidence type="ECO:0000256" key="1">
    <source>
        <dbReference type="SAM" id="Phobius"/>
    </source>
</evidence>
<dbReference type="EMBL" id="GDID01003421">
    <property type="protein sequence ID" value="JAP93185.1"/>
    <property type="molecule type" value="Transcribed_RNA"/>
</dbReference>
<evidence type="ECO:0000313" key="3">
    <source>
        <dbReference type="EMBL" id="JAP93185.1"/>
    </source>
</evidence>
<keyword evidence="2" id="KW-0732">Signal</keyword>
<feature type="transmembrane region" description="Helical" evidence="1">
    <location>
        <begin position="61"/>
        <end position="81"/>
    </location>
</feature>
<feature type="chain" id="PRO_5007526618" evidence="2">
    <location>
        <begin position="18"/>
        <end position="101"/>
    </location>
</feature>
<feature type="signal peptide" evidence="2">
    <location>
        <begin position="1"/>
        <end position="17"/>
    </location>
</feature>
<reference evidence="3" key="1">
    <citation type="submission" date="2015-07" db="EMBL/GenBank/DDBJ databases">
        <title>Adaptation to a free-living lifestyle via gene acquisitions in the diplomonad Trepomonas sp. PC1.</title>
        <authorList>
            <person name="Xu F."/>
            <person name="Jerlstrom-Hultqvist J."/>
            <person name="Kolisko M."/>
            <person name="Simpson A.G.B."/>
            <person name="Roger A.J."/>
            <person name="Svard S.G."/>
            <person name="Andersson J.O."/>
        </authorList>
    </citation>
    <scope>NUCLEOTIDE SEQUENCE</scope>
    <source>
        <strain evidence="3">PC1</strain>
    </source>
</reference>
<dbReference type="AlphaFoldDB" id="A0A146KBW0"/>
<keyword evidence="1" id="KW-1133">Transmembrane helix</keyword>
<sequence length="101" mass="11677">KKAILGITGMLIAGTCTMLSSKLSLQSQACPLYVKTEYYPIEEWQHKKCPKYLIKQFEKPWFQTGVVFASTTLCGLVYFAMKWIKRINHQQIKMIPLIGYI</sequence>
<protein>
    <submittedName>
        <fullName evidence="3">Transmembrane domain-containing protein</fullName>
    </submittedName>
</protein>
<organism evidence="3">
    <name type="scientific">Trepomonas sp. PC1</name>
    <dbReference type="NCBI Taxonomy" id="1076344"/>
    <lineage>
        <taxon>Eukaryota</taxon>
        <taxon>Metamonada</taxon>
        <taxon>Diplomonadida</taxon>
        <taxon>Hexamitidae</taxon>
        <taxon>Hexamitinae</taxon>
        <taxon>Trepomonas</taxon>
    </lineage>
</organism>
<proteinExistence type="predicted"/>
<gene>
    <name evidence="3" type="ORF">TPC1_14627</name>
</gene>
<feature type="non-terminal residue" evidence="3">
    <location>
        <position position="101"/>
    </location>
</feature>
<accession>A0A146KBW0</accession>
<keyword evidence="1 3" id="KW-0812">Transmembrane</keyword>
<feature type="non-terminal residue" evidence="3">
    <location>
        <position position="1"/>
    </location>
</feature>
<keyword evidence="1" id="KW-0472">Membrane</keyword>